<proteinExistence type="predicted"/>
<reference evidence="1 2" key="1">
    <citation type="submission" date="2019-12" db="EMBL/GenBank/DDBJ databases">
        <title>Mucilaginibacter sp. HMF7410 genome sequencing and assembly.</title>
        <authorList>
            <person name="Kang H."/>
            <person name="Cha I."/>
            <person name="Kim H."/>
            <person name="Joh K."/>
        </authorList>
    </citation>
    <scope>NUCLEOTIDE SEQUENCE [LARGE SCALE GENOMIC DNA]</scope>
    <source>
        <strain evidence="1 2">HMF7410</strain>
    </source>
</reference>
<comment type="caution">
    <text evidence="1">The sequence shown here is derived from an EMBL/GenBank/DDBJ whole genome shotgun (WGS) entry which is preliminary data.</text>
</comment>
<dbReference type="EMBL" id="WPIK01000009">
    <property type="protein sequence ID" value="MVN22095.1"/>
    <property type="molecule type" value="Genomic_DNA"/>
</dbReference>
<name>A0A7K1SXP7_9SPHI</name>
<evidence type="ECO:0000313" key="1">
    <source>
        <dbReference type="EMBL" id="MVN22095.1"/>
    </source>
</evidence>
<evidence type="ECO:0000313" key="2">
    <source>
        <dbReference type="Proteomes" id="UP000462014"/>
    </source>
</evidence>
<organism evidence="1 2">
    <name type="scientific">Mucilaginibacter arboris</name>
    <dbReference type="NCBI Taxonomy" id="2682090"/>
    <lineage>
        <taxon>Bacteria</taxon>
        <taxon>Pseudomonadati</taxon>
        <taxon>Bacteroidota</taxon>
        <taxon>Sphingobacteriia</taxon>
        <taxon>Sphingobacteriales</taxon>
        <taxon>Sphingobacteriaceae</taxon>
        <taxon>Mucilaginibacter</taxon>
    </lineage>
</organism>
<accession>A0A7K1SXP7</accession>
<dbReference type="Proteomes" id="UP000462014">
    <property type="component" value="Unassembled WGS sequence"/>
</dbReference>
<dbReference type="RefSeq" id="WP_157567021.1">
    <property type="nucleotide sequence ID" value="NZ_WPIK01000009.1"/>
</dbReference>
<gene>
    <name evidence="1" type="ORF">GO621_11190</name>
</gene>
<keyword evidence="2" id="KW-1185">Reference proteome</keyword>
<sequence length="80" mass="9131">MNETTGKNHQDTSAASEFDINTILIKELGINSAKVEMIFRMQVEILALLQDKTTEEILGEKNERIKELALEFYIANSKKM</sequence>
<protein>
    <submittedName>
        <fullName evidence="1">Uncharacterized protein</fullName>
    </submittedName>
</protein>
<dbReference type="AlphaFoldDB" id="A0A7K1SXP7"/>